<keyword evidence="2" id="KW-1185">Reference proteome</keyword>
<accession>A0ABR2U5Y1</accession>
<dbReference type="EMBL" id="JBBPBN010000002">
    <property type="protein sequence ID" value="KAK9045138.1"/>
    <property type="molecule type" value="Genomic_DNA"/>
</dbReference>
<proteinExistence type="predicted"/>
<gene>
    <name evidence="1" type="ORF">V6N11_059027</name>
</gene>
<dbReference type="Proteomes" id="UP001396334">
    <property type="component" value="Unassembled WGS sequence"/>
</dbReference>
<evidence type="ECO:0000313" key="1">
    <source>
        <dbReference type="EMBL" id="KAK9045138.1"/>
    </source>
</evidence>
<reference evidence="1 2" key="1">
    <citation type="journal article" date="2024" name="G3 (Bethesda)">
        <title>Genome assembly of Hibiscus sabdariffa L. provides insights into metabolisms of medicinal natural products.</title>
        <authorList>
            <person name="Kim T."/>
        </authorList>
    </citation>
    <scope>NUCLEOTIDE SEQUENCE [LARGE SCALE GENOMIC DNA]</scope>
    <source>
        <strain evidence="1">TK-2024</strain>
        <tissue evidence="1">Old leaves</tissue>
    </source>
</reference>
<comment type="caution">
    <text evidence="1">The sequence shown here is derived from an EMBL/GenBank/DDBJ whole genome shotgun (WGS) entry which is preliminary data.</text>
</comment>
<name>A0ABR2U5Y1_9ROSI</name>
<protein>
    <submittedName>
        <fullName evidence="1">Uncharacterized protein</fullName>
    </submittedName>
</protein>
<sequence length="72" mass="7923">MMRNGADYAVYINTAQEYDGRATPEPARMRLLHIVKKKRNTKSTEAFSTLSEAGFDPGTCGLWAHHASAAPL</sequence>
<organism evidence="1 2">
    <name type="scientific">Hibiscus sabdariffa</name>
    <name type="common">roselle</name>
    <dbReference type="NCBI Taxonomy" id="183260"/>
    <lineage>
        <taxon>Eukaryota</taxon>
        <taxon>Viridiplantae</taxon>
        <taxon>Streptophyta</taxon>
        <taxon>Embryophyta</taxon>
        <taxon>Tracheophyta</taxon>
        <taxon>Spermatophyta</taxon>
        <taxon>Magnoliopsida</taxon>
        <taxon>eudicotyledons</taxon>
        <taxon>Gunneridae</taxon>
        <taxon>Pentapetalae</taxon>
        <taxon>rosids</taxon>
        <taxon>malvids</taxon>
        <taxon>Malvales</taxon>
        <taxon>Malvaceae</taxon>
        <taxon>Malvoideae</taxon>
        <taxon>Hibiscus</taxon>
    </lineage>
</organism>
<evidence type="ECO:0000313" key="2">
    <source>
        <dbReference type="Proteomes" id="UP001396334"/>
    </source>
</evidence>